<evidence type="ECO:0000256" key="2">
    <source>
        <dbReference type="ARBA" id="ARBA00022729"/>
    </source>
</evidence>
<gene>
    <name evidence="13" type="ORF">AFUS01_LOCUS44877</name>
</gene>
<feature type="disulfide bond" evidence="10">
    <location>
        <begin position="344"/>
        <end position="365"/>
    </location>
</feature>
<evidence type="ECO:0000256" key="12">
    <source>
        <dbReference type="PROSITE-ProRule" id="PRU01355"/>
    </source>
</evidence>
<dbReference type="AlphaFoldDB" id="A0A8J2Q0F5"/>
<feature type="glycosylation site" description="N-linked (GlcNAc...) asparagine; partial" evidence="6">
    <location>
        <position position="602"/>
    </location>
</feature>
<feature type="active site" description="Proton acceptor 2" evidence="7">
    <location>
        <position position="379"/>
    </location>
</feature>
<evidence type="ECO:0000313" key="13">
    <source>
        <dbReference type="EMBL" id="CAG7835512.1"/>
    </source>
</evidence>
<reference evidence="13" key="1">
    <citation type="submission" date="2021-06" db="EMBL/GenBank/DDBJ databases">
        <authorList>
            <person name="Hodson N. C."/>
            <person name="Mongue J. A."/>
            <person name="Jaron S. K."/>
        </authorList>
    </citation>
    <scope>NUCLEOTIDE SEQUENCE</scope>
</reference>
<evidence type="ECO:0000256" key="7">
    <source>
        <dbReference type="PIRSR" id="PIRSR601548-11"/>
    </source>
</evidence>
<dbReference type="GO" id="GO:0008241">
    <property type="term" value="F:peptidyl-dipeptidase activity"/>
    <property type="evidence" value="ECO:0007669"/>
    <property type="project" value="InterPro"/>
</dbReference>
<evidence type="ECO:0000256" key="8">
    <source>
        <dbReference type="PIRSR" id="PIRSR601548-2"/>
    </source>
</evidence>
<feature type="binding site" evidence="11">
    <location>
        <position position="382"/>
    </location>
    <ligand>
        <name>Zn(2+)</name>
        <dbReference type="ChEBI" id="CHEBI:29105"/>
        <label>2</label>
        <note>catalytic</note>
    </ligand>
</feature>
<dbReference type="GO" id="GO:0008237">
    <property type="term" value="F:metallopeptidase activity"/>
    <property type="evidence" value="ECO:0007669"/>
    <property type="project" value="InterPro"/>
</dbReference>
<feature type="glycosylation site" description="N-linked (GlcNAc...) asparagine" evidence="6">
    <location>
        <position position="49"/>
    </location>
</feature>
<comment type="caution">
    <text evidence="12">Lacks conserved residue(s) required for the propagation of feature annotation.</text>
</comment>
<keyword evidence="2" id="KW-0732">Signal</keyword>
<dbReference type="EMBL" id="CAJVCH010570649">
    <property type="protein sequence ID" value="CAG7835512.1"/>
    <property type="molecule type" value="Genomic_DNA"/>
</dbReference>
<evidence type="ECO:0000256" key="9">
    <source>
        <dbReference type="PIRSR" id="PIRSR601548-3"/>
    </source>
</evidence>
<evidence type="ECO:0000256" key="10">
    <source>
        <dbReference type="PIRSR" id="PIRSR601548-4"/>
    </source>
</evidence>
<dbReference type="GO" id="GO:0006508">
    <property type="term" value="P:proteolysis"/>
    <property type="evidence" value="ECO:0007669"/>
    <property type="project" value="InterPro"/>
</dbReference>
<feature type="active site" description="Proton donor 2" evidence="7">
    <location>
        <position position="522"/>
    </location>
</feature>
<feature type="binding site" evidence="11">
    <location>
        <position position="378"/>
    </location>
    <ligand>
        <name>Zn(2+)</name>
        <dbReference type="ChEBI" id="CHEBI:29105"/>
        <label>2</label>
        <note>catalytic</note>
    </ligand>
</feature>
<protein>
    <recommendedName>
        <fullName evidence="15">Angiotensin-converting enzyme</fullName>
    </recommendedName>
</protein>
<dbReference type="PANTHER" id="PTHR10514">
    <property type="entry name" value="ANGIOTENSIN-CONVERTING ENZYME"/>
    <property type="match status" value="1"/>
</dbReference>
<keyword evidence="4 6" id="KW-0325">Glycoprotein</keyword>
<feature type="active site" description="Proton donor 1" evidence="5">
    <location>
        <position position="522"/>
    </location>
</feature>
<comment type="similarity">
    <text evidence="1 12">Belongs to the peptidase M2 family.</text>
</comment>
<keyword evidence="14" id="KW-1185">Reference proteome</keyword>
<feature type="binding site" evidence="9">
    <location>
        <position position="378"/>
    </location>
    <ligand>
        <name>Zn(2+)</name>
        <dbReference type="ChEBI" id="CHEBI:29105"/>
        <label>1</label>
        <note>catalytic</note>
    </ligand>
</feature>
<dbReference type="GO" id="GO:0005886">
    <property type="term" value="C:plasma membrane"/>
    <property type="evidence" value="ECO:0007669"/>
    <property type="project" value="TreeGrafter"/>
</dbReference>
<evidence type="ECO:0000256" key="3">
    <source>
        <dbReference type="ARBA" id="ARBA00023157"/>
    </source>
</evidence>
<dbReference type="CDD" id="cd06461">
    <property type="entry name" value="M2_ACE"/>
    <property type="match status" value="1"/>
</dbReference>
<evidence type="ECO:0008006" key="15">
    <source>
        <dbReference type="Google" id="ProtNLM"/>
    </source>
</evidence>
<dbReference type="PROSITE" id="PS52011">
    <property type="entry name" value="PEPTIDASE_M2"/>
    <property type="match status" value="1"/>
</dbReference>
<dbReference type="Proteomes" id="UP000708208">
    <property type="component" value="Unassembled WGS sequence"/>
</dbReference>
<dbReference type="InterPro" id="IPR001548">
    <property type="entry name" value="Peptidase_M2"/>
</dbReference>
<evidence type="ECO:0000256" key="1">
    <source>
        <dbReference type="ARBA" id="ARBA00008139"/>
    </source>
</evidence>
<evidence type="ECO:0000313" key="14">
    <source>
        <dbReference type="Proteomes" id="UP000708208"/>
    </source>
</evidence>
<feature type="disulfide bond" evidence="10">
    <location>
        <begin position="547"/>
        <end position="566"/>
    </location>
</feature>
<keyword evidence="9" id="KW-0479">Metal-binding</keyword>
<evidence type="ECO:0000256" key="4">
    <source>
        <dbReference type="ARBA" id="ARBA00023180"/>
    </source>
</evidence>
<dbReference type="Pfam" id="PF01401">
    <property type="entry name" value="Peptidase_M2"/>
    <property type="match status" value="2"/>
</dbReference>
<feature type="non-terminal residue" evidence="13">
    <location>
        <position position="1"/>
    </location>
</feature>
<name>A0A8J2Q0F5_9HEXA</name>
<feature type="disulfide bond" evidence="10">
    <location>
        <begin position="131"/>
        <end position="140"/>
    </location>
</feature>
<comment type="caution">
    <text evidence="13">The sequence shown here is derived from an EMBL/GenBank/DDBJ whole genome shotgun (WGS) entry which is preliminary data.</text>
</comment>
<accession>A0A8J2Q0F5</accession>
<feature type="binding site" evidence="8">
    <location>
        <position position="209"/>
    </location>
    <ligand>
        <name>chloride</name>
        <dbReference type="ChEBI" id="CHEBI:17996"/>
        <label>1</label>
    </ligand>
</feature>
<feature type="binding site" evidence="9">
    <location>
        <position position="406"/>
    </location>
    <ligand>
        <name>Zn(2+)</name>
        <dbReference type="ChEBI" id="CHEBI:29105"/>
        <label>1</label>
        <note>catalytic</note>
    </ligand>
</feature>
<feature type="binding site" evidence="9">
    <location>
        <position position="382"/>
    </location>
    <ligand>
        <name>Zn(2+)</name>
        <dbReference type="ChEBI" id="CHEBI:29105"/>
        <label>1</label>
        <note>catalytic</note>
    </ligand>
</feature>
<dbReference type="PANTHER" id="PTHR10514:SF27">
    <property type="entry name" value="ANGIOTENSIN-CONVERTING ENZYME"/>
    <property type="match status" value="1"/>
</dbReference>
<evidence type="ECO:0000256" key="6">
    <source>
        <dbReference type="PIRSR" id="PIRSR601548-10"/>
    </source>
</evidence>
<dbReference type="OrthoDB" id="10029630at2759"/>
<evidence type="ECO:0000256" key="11">
    <source>
        <dbReference type="PIRSR" id="PIRSR601548-8"/>
    </source>
</evidence>
<feature type="active site" description="Proton acceptor 1" evidence="5">
    <location>
        <position position="379"/>
    </location>
</feature>
<keyword evidence="3 10" id="KW-1015">Disulfide bond</keyword>
<organism evidence="13 14">
    <name type="scientific">Allacma fusca</name>
    <dbReference type="NCBI Taxonomy" id="39272"/>
    <lineage>
        <taxon>Eukaryota</taxon>
        <taxon>Metazoa</taxon>
        <taxon>Ecdysozoa</taxon>
        <taxon>Arthropoda</taxon>
        <taxon>Hexapoda</taxon>
        <taxon>Collembola</taxon>
        <taxon>Symphypleona</taxon>
        <taxon>Sminthuridae</taxon>
        <taxon>Allacma</taxon>
    </lineage>
</organism>
<evidence type="ECO:0000256" key="5">
    <source>
        <dbReference type="PIRSR" id="PIRSR601548-1"/>
    </source>
</evidence>
<proteinExistence type="inferred from homology"/>
<feature type="binding site" evidence="8">
    <location>
        <position position="531"/>
    </location>
    <ligand>
        <name>chloride</name>
        <dbReference type="ChEBI" id="CHEBI:17996"/>
        <label>1</label>
    </ligand>
</feature>
<keyword evidence="9" id="KW-0862">Zinc</keyword>
<feature type="binding site" evidence="11">
    <location>
        <position position="406"/>
    </location>
    <ligand>
        <name>Zn(2+)</name>
        <dbReference type="ChEBI" id="CHEBI:29105"/>
        <label>2</label>
        <note>catalytic</note>
    </ligand>
</feature>
<sequence length="717" mass="81840">MLLASSLTWGIPLNPESESQAKDYLEQLEPEYSLKCNEQMEKRWAYITNVTAENEQASVEAANAFLAYQGTVQSTIKEKFPDWNSFTDPTIKREFKFLAMKGPGDMKPEEVQEMNKLVTQMETAYSAAQVCEYGSSPPDCKLLSLDPDIIEKLRSVKDFNELAYYWNAWHDKVSELVSTKDYSRFIQLQNTFAKANNYSDMGEFWAASYDNGKADFSAHTFQKEMLGLWGQLKPYYNKLHAYVRMKLRKTSSYADKIKKYGYLPANIMGNMWAQEWTSLEGSTKPYPNAPSLDATGAMIKEGYTVDKMFQVADEFFSGMGLLPMTDTFKEKSLKVKPTDRSVVCHASAEDMCKGKGSTDFRIKMCTSVNQDDLVIVHHEMGHIEYFMQYTDQPIIFRDGANPGFHEAIGDCMALSVTTPKHLQCTLKLDLGYSSLCDQTASTKADVTEADINFLYYMALQKFPLFPFAISMDSWRWGVFDGSIPEAEYNKKWWEIRQDNQGIVPPLERNLASSGLDAAAKYHISANVEYIRYFISYVLQFQFYESLCIKAGEFNPDDPNSKPLYQCDFAGNTAAGDAFGNMLKLGFSKPWPEALQILTGKENIDISSILKYFKPLFDLIDRELQDNGEVVGFGREFEESVAKDYVSGFYEKEASRYCNLVSVAEFNYETNLLSDEAEQAAQDASREYAEFEMREFTANISQFDYKQFIDEDLKRQLS</sequence>